<evidence type="ECO:0000313" key="2">
    <source>
        <dbReference type="EMBL" id="KAG0120148.1"/>
    </source>
</evidence>
<feature type="region of interest" description="Disordered" evidence="1">
    <location>
        <begin position="705"/>
        <end position="749"/>
    </location>
</feature>
<name>A0A835NQ85_9PASS</name>
<feature type="region of interest" description="Disordered" evidence="1">
    <location>
        <begin position="599"/>
        <end position="633"/>
    </location>
</feature>
<feature type="compositionally biased region" description="Polar residues" evidence="1">
    <location>
        <begin position="1155"/>
        <end position="1175"/>
    </location>
</feature>
<dbReference type="GO" id="GO:0001750">
    <property type="term" value="C:photoreceptor outer segment"/>
    <property type="evidence" value="ECO:0007669"/>
    <property type="project" value="TreeGrafter"/>
</dbReference>
<feature type="compositionally biased region" description="Polar residues" evidence="1">
    <location>
        <begin position="1034"/>
        <end position="1045"/>
    </location>
</feature>
<dbReference type="EMBL" id="JADDUC020000003">
    <property type="protein sequence ID" value="KAI1240501.1"/>
    <property type="molecule type" value="Genomic_DNA"/>
</dbReference>
<feature type="region of interest" description="Disordered" evidence="1">
    <location>
        <begin position="156"/>
        <end position="189"/>
    </location>
</feature>
<feature type="compositionally biased region" description="Acidic residues" evidence="1">
    <location>
        <begin position="502"/>
        <end position="524"/>
    </location>
</feature>
<accession>A0A835NQ85</accession>
<dbReference type="OrthoDB" id="8954214at2759"/>
<dbReference type="Proteomes" id="UP000618051">
    <property type="component" value="Unassembled WGS sequence"/>
</dbReference>
<reference evidence="3" key="3">
    <citation type="submission" date="2022-01" db="EMBL/GenBank/DDBJ databases">
        <authorList>
            <person name="Rubenstein D.R."/>
        </authorList>
    </citation>
    <scope>NUCLEOTIDE SEQUENCE</scope>
    <source>
        <strain evidence="3">SS15</strain>
        <tissue evidence="3">Liver</tissue>
    </source>
</reference>
<dbReference type="Pfam" id="PF15449">
    <property type="entry name" value="Retinal"/>
    <property type="match status" value="1"/>
</dbReference>
<feature type="compositionally biased region" description="Polar residues" evidence="1">
    <location>
        <begin position="475"/>
        <end position="487"/>
    </location>
</feature>
<evidence type="ECO:0000256" key="1">
    <source>
        <dbReference type="SAM" id="MobiDB-lite"/>
    </source>
</evidence>
<feature type="compositionally biased region" description="Polar residues" evidence="1">
    <location>
        <begin position="815"/>
        <end position="824"/>
    </location>
</feature>
<reference evidence="3 4" key="2">
    <citation type="journal article" date="2021" name="J. Hered.">
        <title>Feather Gene Expression Elucidates the Developmental Basis of Plumage Iridescence in African Starlings.</title>
        <authorList>
            <person name="Rubenstein D.R."/>
            <person name="Corvelo A."/>
            <person name="MacManes M.D."/>
            <person name="Maia R."/>
            <person name="Narzisi G."/>
            <person name="Rousaki A."/>
            <person name="Vandenabeele P."/>
            <person name="Shawkey M.D."/>
            <person name="Solomon J."/>
        </authorList>
    </citation>
    <scope>NUCLEOTIDE SEQUENCE [LARGE SCALE GENOMIC DNA]</scope>
    <source>
        <strain evidence="3">SS15</strain>
    </source>
</reference>
<dbReference type="EMBL" id="JADDUC010000067">
    <property type="protein sequence ID" value="KAG0120148.1"/>
    <property type="molecule type" value="Genomic_DNA"/>
</dbReference>
<feature type="compositionally biased region" description="Pro residues" evidence="1">
    <location>
        <begin position="1076"/>
        <end position="1105"/>
    </location>
</feature>
<evidence type="ECO:0000313" key="4">
    <source>
        <dbReference type="Proteomes" id="UP000618051"/>
    </source>
</evidence>
<feature type="compositionally biased region" description="Basic and acidic residues" evidence="1">
    <location>
        <begin position="937"/>
        <end position="947"/>
    </location>
</feature>
<dbReference type="GO" id="GO:1903546">
    <property type="term" value="P:protein localization to photoreceptor outer segment"/>
    <property type="evidence" value="ECO:0007669"/>
    <property type="project" value="TreeGrafter"/>
</dbReference>
<feature type="compositionally biased region" description="Basic and acidic residues" evidence="1">
    <location>
        <begin position="618"/>
        <end position="628"/>
    </location>
</feature>
<keyword evidence="4" id="KW-1185">Reference proteome</keyword>
<feature type="compositionally biased region" description="Pro residues" evidence="1">
    <location>
        <begin position="1122"/>
        <end position="1135"/>
    </location>
</feature>
<dbReference type="PANTHER" id="PTHR22017:SF0">
    <property type="entry name" value="PHOTORECEPTOR CILIUM ACTIN REGULATOR"/>
    <property type="match status" value="1"/>
</dbReference>
<reference evidence="2" key="1">
    <citation type="submission" date="2020-10" db="EMBL/GenBank/DDBJ databases">
        <title>Feather gene expression reveals the developmental basis of iridescence in African starlings.</title>
        <authorList>
            <person name="Rubenstein D.R."/>
        </authorList>
    </citation>
    <scope>NUCLEOTIDE SEQUENCE</scope>
    <source>
        <strain evidence="2">SS15</strain>
        <tissue evidence="2">Liver</tissue>
    </source>
</reference>
<proteinExistence type="predicted"/>
<feature type="compositionally biased region" description="Basic residues" evidence="1">
    <location>
        <begin position="165"/>
        <end position="178"/>
    </location>
</feature>
<feature type="compositionally biased region" description="Basic residues" evidence="1">
    <location>
        <begin position="608"/>
        <end position="617"/>
    </location>
</feature>
<feature type="compositionally biased region" description="Basic and acidic residues" evidence="1">
    <location>
        <begin position="99"/>
        <end position="110"/>
    </location>
</feature>
<feature type="region of interest" description="Disordered" evidence="1">
    <location>
        <begin position="1"/>
        <end position="47"/>
    </location>
</feature>
<feature type="region of interest" description="Disordered" evidence="1">
    <location>
        <begin position="400"/>
        <end position="426"/>
    </location>
</feature>
<feature type="region of interest" description="Disordered" evidence="1">
    <location>
        <begin position="975"/>
        <end position="1291"/>
    </location>
</feature>
<dbReference type="InterPro" id="IPR029352">
    <property type="entry name" value="PCARE"/>
</dbReference>
<feature type="compositionally biased region" description="Polar residues" evidence="1">
    <location>
        <begin position="538"/>
        <end position="549"/>
    </location>
</feature>
<feature type="region of interest" description="Disordered" evidence="1">
    <location>
        <begin position="77"/>
        <end position="110"/>
    </location>
</feature>
<dbReference type="PANTHER" id="PTHR22017">
    <property type="entry name" value="PHOTORECEPTOR CILIUM ACTIN REGULATOR"/>
    <property type="match status" value="1"/>
</dbReference>
<evidence type="ECO:0008006" key="5">
    <source>
        <dbReference type="Google" id="ProtNLM"/>
    </source>
</evidence>
<comment type="caution">
    <text evidence="2">The sequence shown here is derived from an EMBL/GenBank/DDBJ whole genome shotgun (WGS) entry which is preliminary data.</text>
</comment>
<feature type="region of interest" description="Disordered" evidence="1">
    <location>
        <begin position="814"/>
        <end position="906"/>
    </location>
</feature>
<dbReference type="GO" id="GO:0001917">
    <property type="term" value="C:photoreceptor inner segment"/>
    <property type="evidence" value="ECO:0007669"/>
    <property type="project" value="TreeGrafter"/>
</dbReference>
<organism evidence="2">
    <name type="scientific">Lamprotornis superbus</name>
    <dbReference type="NCBI Taxonomy" id="245042"/>
    <lineage>
        <taxon>Eukaryota</taxon>
        <taxon>Metazoa</taxon>
        <taxon>Chordata</taxon>
        <taxon>Craniata</taxon>
        <taxon>Vertebrata</taxon>
        <taxon>Euteleostomi</taxon>
        <taxon>Archelosauria</taxon>
        <taxon>Archosauria</taxon>
        <taxon>Dinosauria</taxon>
        <taxon>Saurischia</taxon>
        <taxon>Theropoda</taxon>
        <taxon>Coelurosauria</taxon>
        <taxon>Aves</taxon>
        <taxon>Neognathae</taxon>
        <taxon>Neoaves</taxon>
        <taxon>Telluraves</taxon>
        <taxon>Australaves</taxon>
        <taxon>Passeriformes</taxon>
        <taxon>Sturnidae</taxon>
        <taxon>Lamprotornis</taxon>
    </lineage>
</organism>
<feature type="compositionally biased region" description="Basic and acidic residues" evidence="1">
    <location>
        <begin position="882"/>
        <end position="892"/>
    </location>
</feature>
<feature type="region of interest" description="Disordered" evidence="1">
    <location>
        <begin position="918"/>
        <end position="948"/>
    </location>
</feature>
<dbReference type="GO" id="GO:0035845">
    <property type="term" value="P:photoreceptor cell outer segment organization"/>
    <property type="evidence" value="ECO:0007669"/>
    <property type="project" value="TreeGrafter"/>
</dbReference>
<gene>
    <name evidence="3" type="ORF">IHE44_0008925</name>
    <name evidence="2" type="ORF">IHE44_012895</name>
</gene>
<feature type="compositionally biased region" description="Polar residues" evidence="1">
    <location>
        <begin position="988"/>
        <end position="1000"/>
    </location>
</feature>
<protein>
    <recommendedName>
        <fullName evidence="5">PCARE regulator</fullName>
    </recommendedName>
</protein>
<evidence type="ECO:0000313" key="3">
    <source>
        <dbReference type="EMBL" id="KAI1240501.1"/>
    </source>
</evidence>
<sequence>MLSSGFLTKNKDEEEMGCTPSRSDTAGTAARSGLKALNKPKSVLPIDSRDKGIPLLVKGSSCYNIDEYGIQRKDYVEEEEEDGLSELDKNDNSQLPSKAHSDSQISRKDKKIERIATDAEVVMSELIESQKHITESIEIRKQTSCESEASAFVWDDKNESNAKQIPKKGKKKKTHKLAKQGQPNKSKEKSILAPCETEKKVDFPEVLVKAHQSAYAYLHPNLSKYEAILHMANQATQTQLFLQQMISFLVLRFDEINQLLEEIASDGESLLKDVGGNLAWPAEKDDLKEHPDLLQQLLQYTVNKMQLVSGMLASLTSNALQETCSYLQSAASNLEGKLKAKQSFDEHLLRTVKLLEASTVGPSQSHSDDRTLCSEDSGIGVDNESLKEFSALSQHGGQPCDSCAHGHPSRKHAGTAERGNGGTASVGTAASHVCALQRHFKDVFHSSVQSREATSCQGGVAEGTSTMPQYANLSKSRSYNSLQSDSTQEGEHFKICESTDFPSDEDEDDDDDEEDSTLGEDDDNTSLSEMGKDALPRSLSSPALTDNIQRQSIKRTENVDTEEIILKMKDAISEKIKFIPAKSRRKEWIEDESGRAVLAKRPSTATGRQRKFGKQRRSRSEESLRSQAEDPTLLELQRTQKELSKRLEMLCGKDIANNPELWKSRTAPYLQDEQVTSKSSRKLKAGLSKNFSILPNQDKVPLFTSDQNPALPLNEKSIRKPVTATVPTQETPGGKENGPPGAQMLSGSSCTSRQSVKKLIETFSPTGDLAKTTPLRSLGPIKCIRKFGLPVIPPTTPFQRGLAPLNIKHRISPVEDTNTNDASSNFPNAFLPAPPAELNKKDTKEETDEDTENLPPPPPEMLMDTSSENLSEPEETASIERNSSEDAKKTTKPELLAAKRSQVSPKMKASLQSIDLLPSKNISGPSVVAHKGLRNTRSGDEKPHRYSLELNPTNVRIPSQEEILATQRKEAADLYKQTHKIIPLRNPSEVSNPHSNSSDSKGPDPPAPSVPCQKHGSPDLLRSNEKGSLFTRRVSPTRTAPSSPTEKLFSPPAHHRHSLQAFSNTQPSSPTMQRKPSPPSSPRMPSPPLQKKLPSPPPQRKPLSPPVGHKQSSPTAQRLAGSPPPFPTTPSPPASPSRSYKGPRAGLDAGDEHQLSSSKRGSNVRSIFCPATSSLFEARPPVVPSKGTAGVTSPLEAASHSPKSSLMFRQPGDRIRKLSLSTTNPQPFVRRSFSDRRPGAQPHLPAPLTAGSEPALNQASLEKSPRRAGDSWNSSGVPETKESNRSASHPELYVATRSSLGTDRPEHSSAAPQLHGALGAAELMAGGSCRAEVFPGNVHRLSRLAQDPSSCQRAAQLPPYLCVRLSRAHRGTKRSVPQQPFSPEAAELSGCSELSSSHTSIISGSLAFRKFSTAPCPAALWKVSACPSCSRAPMPWPRREEEIFWMGRKGLERRSIEGDAGENFSETKN</sequence>
<feature type="region of interest" description="Disordered" evidence="1">
    <location>
        <begin position="475"/>
        <end position="549"/>
    </location>
</feature>
<feature type="compositionally biased region" description="Polar residues" evidence="1">
    <location>
        <begin position="1060"/>
        <end position="1074"/>
    </location>
</feature>